<name>A0A2U3PBV9_9MYCO</name>
<dbReference type="RefSeq" id="WP_083746153.1">
    <property type="nucleotide sequence ID" value="NZ_FUEZ01000004.1"/>
</dbReference>
<dbReference type="Proteomes" id="UP000240424">
    <property type="component" value="Unassembled WGS sequence"/>
</dbReference>
<dbReference type="EMBL" id="FUEZ01000004">
    <property type="protein sequence ID" value="SPM41239.1"/>
    <property type="molecule type" value="Genomic_DNA"/>
</dbReference>
<dbReference type="Pfam" id="PF10708">
    <property type="entry name" value="DUF2510"/>
    <property type="match status" value="1"/>
</dbReference>
<sequence length="122" mass="13263">MTAALPPAGWYPDPSGARGQRYFDGAEWTPHYASTLSLDQRSEILEEAISNHYPWARVESRTPTQAVLFLGGGVSGWAHAMCALLTVVTCGLFGIIWLVVAATSPERRAYVAVDSYGNVTFN</sequence>
<keyword evidence="1" id="KW-0812">Transmembrane</keyword>
<gene>
    <name evidence="3" type="ORF">MNAB215_3444</name>
</gene>
<reference evidence="3 4" key="1">
    <citation type="submission" date="2017-01" db="EMBL/GenBank/DDBJ databases">
        <authorList>
            <consortium name="Urmite Genomes"/>
        </authorList>
    </citation>
    <scope>NUCLEOTIDE SEQUENCE [LARGE SCALE GENOMIC DNA]</scope>
    <source>
        <strain evidence="3 4">AB215</strain>
    </source>
</reference>
<keyword evidence="1" id="KW-1133">Transmembrane helix</keyword>
<organism evidence="3 4">
    <name type="scientific">Mycobacterium numidiamassiliense</name>
    <dbReference type="NCBI Taxonomy" id="1841861"/>
    <lineage>
        <taxon>Bacteria</taxon>
        <taxon>Bacillati</taxon>
        <taxon>Actinomycetota</taxon>
        <taxon>Actinomycetes</taxon>
        <taxon>Mycobacteriales</taxon>
        <taxon>Mycobacteriaceae</taxon>
        <taxon>Mycobacterium</taxon>
    </lineage>
</organism>
<protein>
    <recommendedName>
        <fullName evidence="2">DUF2510 domain-containing protein</fullName>
    </recommendedName>
</protein>
<dbReference type="AlphaFoldDB" id="A0A2U3PBV9"/>
<feature type="transmembrane region" description="Helical" evidence="1">
    <location>
        <begin position="77"/>
        <end position="100"/>
    </location>
</feature>
<proteinExistence type="predicted"/>
<evidence type="ECO:0000313" key="4">
    <source>
        <dbReference type="Proteomes" id="UP000240424"/>
    </source>
</evidence>
<keyword evidence="4" id="KW-1185">Reference proteome</keyword>
<keyword evidence="1" id="KW-0472">Membrane</keyword>
<feature type="domain" description="DUF2510" evidence="2">
    <location>
        <begin position="8"/>
        <end position="33"/>
    </location>
</feature>
<dbReference type="InterPro" id="IPR018929">
    <property type="entry name" value="DUF2510"/>
</dbReference>
<evidence type="ECO:0000313" key="3">
    <source>
        <dbReference type="EMBL" id="SPM41239.1"/>
    </source>
</evidence>
<evidence type="ECO:0000259" key="2">
    <source>
        <dbReference type="Pfam" id="PF10708"/>
    </source>
</evidence>
<accession>A0A2U3PBV9</accession>
<evidence type="ECO:0000256" key="1">
    <source>
        <dbReference type="SAM" id="Phobius"/>
    </source>
</evidence>